<keyword evidence="9" id="KW-0472">Membrane</keyword>
<evidence type="ECO:0000256" key="3">
    <source>
        <dbReference type="ARBA" id="ARBA00022676"/>
    </source>
</evidence>
<dbReference type="SUPFAM" id="SSF56601">
    <property type="entry name" value="beta-lactamase/transpeptidase-like"/>
    <property type="match status" value="1"/>
</dbReference>
<protein>
    <submittedName>
        <fullName evidence="12">Transglycosylase domain-containing protein</fullName>
        <ecNumber evidence="12">2.4.-.-</ecNumber>
    </submittedName>
</protein>
<dbReference type="InterPro" id="IPR036950">
    <property type="entry name" value="PBP_transglycosylase"/>
</dbReference>
<dbReference type="InterPro" id="IPR001460">
    <property type="entry name" value="PCN-bd_Tpept"/>
</dbReference>
<evidence type="ECO:0000259" key="11">
    <source>
        <dbReference type="Pfam" id="PF00912"/>
    </source>
</evidence>
<name>A0ABW5G822_9PSEU</name>
<organism evidence="12 13">
    <name type="scientific">Amycolatopsis samaneae</name>
    <dbReference type="NCBI Taxonomy" id="664691"/>
    <lineage>
        <taxon>Bacteria</taxon>
        <taxon>Bacillati</taxon>
        <taxon>Actinomycetota</taxon>
        <taxon>Actinomycetes</taxon>
        <taxon>Pseudonocardiales</taxon>
        <taxon>Pseudonocardiaceae</taxon>
        <taxon>Amycolatopsis</taxon>
    </lineage>
</organism>
<dbReference type="InterPro" id="IPR012338">
    <property type="entry name" value="Beta-lactam/transpept-like"/>
</dbReference>
<dbReference type="Gene3D" id="1.10.3810.10">
    <property type="entry name" value="Biosynthetic peptidoglycan transglycosylase-like"/>
    <property type="match status" value="1"/>
</dbReference>
<keyword evidence="6" id="KW-0511">Multifunctional enzyme</keyword>
<feature type="domain" description="Penicillin-binding protein transpeptidase" evidence="10">
    <location>
        <begin position="342"/>
        <end position="554"/>
    </location>
</feature>
<accession>A0ABW5G822</accession>
<evidence type="ECO:0000256" key="8">
    <source>
        <dbReference type="ARBA" id="ARBA00049902"/>
    </source>
</evidence>
<feature type="domain" description="Glycosyl transferase family 51" evidence="11">
    <location>
        <begin position="86"/>
        <end position="249"/>
    </location>
</feature>
<keyword evidence="9" id="KW-0812">Transmembrane</keyword>
<evidence type="ECO:0000256" key="5">
    <source>
        <dbReference type="ARBA" id="ARBA00022801"/>
    </source>
</evidence>
<evidence type="ECO:0000259" key="10">
    <source>
        <dbReference type="Pfam" id="PF00905"/>
    </source>
</evidence>
<evidence type="ECO:0000256" key="2">
    <source>
        <dbReference type="ARBA" id="ARBA00022670"/>
    </source>
</evidence>
<dbReference type="PANTHER" id="PTHR32282">
    <property type="entry name" value="BINDING PROTEIN TRANSPEPTIDASE, PUTATIVE-RELATED"/>
    <property type="match status" value="1"/>
</dbReference>
<reference evidence="13" key="1">
    <citation type="journal article" date="2019" name="Int. J. Syst. Evol. Microbiol.">
        <title>The Global Catalogue of Microorganisms (GCM) 10K type strain sequencing project: providing services to taxonomists for standard genome sequencing and annotation.</title>
        <authorList>
            <consortium name="The Broad Institute Genomics Platform"/>
            <consortium name="The Broad Institute Genome Sequencing Center for Infectious Disease"/>
            <person name="Wu L."/>
            <person name="Ma J."/>
        </authorList>
    </citation>
    <scope>NUCLEOTIDE SEQUENCE [LARGE SCALE GENOMIC DNA]</scope>
    <source>
        <strain evidence="13">CGMCC 4.7643</strain>
    </source>
</reference>
<feature type="transmembrane region" description="Helical" evidence="9">
    <location>
        <begin position="31"/>
        <end position="54"/>
    </location>
</feature>
<evidence type="ECO:0000256" key="7">
    <source>
        <dbReference type="ARBA" id="ARBA00034000"/>
    </source>
</evidence>
<evidence type="ECO:0000256" key="6">
    <source>
        <dbReference type="ARBA" id="ARBA00023268"/>
    </source>
</evidence>
<comment type="caution">
    <text evidence="12">The sequence shown here is derived from an EMBL/GenBank/DDBJ whole genome shotgun (WGS) entry which is preliminary data.</text>
</comment>
<evidence type="ECO:0000256" key="4">
    <source>
        <dbReference type="ARBA" id="ARBA00022679"/>
    </source>
</evidence>
<keyword evidence="13" id="KW-1185">Reference proteome</keyword>
<keyword evidence="9" id="KW-1133">Transmembrane helix</keyword>
<evidence type="ECO:0000256" key="1">
    <source>
        <dbReference type="ARBA" id="ARBA00022645"/>
    </source>
</evidence>
<keyword evidence="3 12" id="KW-0328">Glycosyltransferase</keyword>
<dbReference type="InterPro" id="IPR001264">
    <property type="entry name" value="Glyco_trans_51"/>
</dbReference>
<dbReference type="Pfam" id="PF00905">
    <property type="entry name" value="Transpeptidase"/>
    <property type="match status" value="1"/>
</dbReference>
<dbReference type="SUPFAM" id="SSF53955">
    <property type="entry name" value="Lysozyme-like"/>
    <property type="match status" value="1"/>
</dbReference>
<sequence>MAEISGESESETGEPVAEEKTVHRWRRVRRIVCWTAGIGIGVPLLAFWVAYLLLDVRSPQEVLADLDKTVTLDFSDGSELLKVVPPEGDRLFVPYARVPAKLRDAIVATEDPTFWDNQGFDPTGVGRALLTGFGGGSGITQQYIKKSTGNDEHAVTRKLSELVLATKITQEQPKEKIFESYVNIISFGRNTFGPAAAMNAFFGRPLDDSLTWSEAAFLAGMIQSPSVHDPAVSGDAHALKRWEYVRDKLVERGYVQGEEIGRMAYPGQEIQAPSETRAGQTTYAQYHVKQAVLAELERNGFPLSRLREGTLRVETTIDRRAQENARKTLKDRLAGEPRELRGALVAVEPGTGAVRAYDGGDDGVRDYAGVAHPAGSAFYPFSMVAGLRAGVGVDQPAVSPAETEFLGEWFRYPDVCGEHCTYRQALRRAADAPFAALAKRVGADALSAAARDAGIPAAVDGAATMREYNSDLIGAGIAIGRYPLRPLDMAGAYATFAAKGTRAAPYLVEKIRDEKGEIVWQHTEQRSAFAGDVAASARLADTVTDALRTKLPDGRPAALATGQFEQGISEDYAAAWAIGSTPNLTTAVWLGSEDDNWRIRNAKNEKITGATIPTDIWQTFMLRTGKGP</sequence>
<dbReference type="InterPro" id="IPR050396">
    <property type="entry name" value="Glycosyltr_51/Transpeptidase"/>
</dbReference>
<evidence type="ECO:0000313" key="12">
    <source>
        <dbReference type="EMBL" id="MFD2457657.1"/>
    </source>
</evidence>
<comment type="catalytic activity">
    <reaction evidence="7">
        <text>Preferential cleavage: (Ac)2-L-Lys-D-Ala-|-D-Ala. Also transpeptidation of peptidyl-alanyl moieties that are N-acyl substituents of D-alanine.</text>
        <dbReference type="EC" id="3.4.16.4"/>
    </reaction>
</comment>
<keyword evidence="5" id="KW-0378">Hydrolase</keyword>
<dbReference type="EC" id="2.4.-.-" evidence="12"/>
<comment type="catalytic activity">
    <reaction evidence="8">
        <text>[GlcNAc-(1-&gt;4)-Mur2Ac(oyl-L-Ala-gamma-D-Glu-L-Lys-D-Ala-D-Ala)](n)-di-trans,octa-cis-undecaprenyl diphosphate + beta-D-GlcNAc-(1-&gt;4)-Mur2Ac(oyl-L-Ala-gamma-D-Glu-L-Lys-D-Ala-D-Ala)-di-trans,octa-cis-undecaprenyl diphosphate = [GlcNAc-(1-&gt;4)-Mur2Ac(oyl-L-Ala-gamma-D-Glu-L-Lys-D-Ala-D-Ala)](n+1)-di-trans,octa-cis-undecaprenyl diphosphate + di-trans,octa-cis-undecaprenyl diphosphate + H(+)</text>
        <dbReference type="Rhea" id="RHEA:23708"/>
        <dbReference type="Rhea" id="RHEA-COMP:9602"/>
        <dbReference type="Rhea" id="RHEA-COMP:9603"/>
        <dbReference type="ChEBI" id="CHEBI:15378"/>
        <dbReference type="ChEBI" id="CHEBI:58405"/>
        <dbReference type="ChEBI" id="CHEBI:60033"/>
        <dbReference type="ChEBI" id="CHEBI:78435"/>
        <dbReference type="EC" id="2.4.99.28"/>
    </reaction>
</comment>
<keyword evidence="1" id="KW-0121">Carboxypeptidase</keyword>
<dbReference type="Proteomes" id="UP001597419">
    <property type="component" value="Unassembled WGS sequence"/>
</dbReference>
<gene>
    <name evidence="12" type="ORF">ACFSYJ_03560</name>
</gene>
<dbReference type="Gene3D" id="3.40.710.10">
    <property type="entry name" value="DD-peptidase/beta-lactamase superfamily"/>
    <property type="match status" value="1"/>
</dbReference>
<dbReference type="PANTHER" id="PTHR32282:SF34">
    <property type="entry name" value="PENICILLIN-BINDING PROTEIN 1A"/>
    <property type="match status" value="1"/>
</dbReference>
<dbReference type="EMBL" id="JBHUKU010000002">
    <property type="protein sequence ID" value="MFD2457657.1"/>
    <property type="molecule type" value="Genomic_DNA"/>
</dbReference>
<keyword evidence="2" id="KW-0645">Protease</keyword>
<evidence type="ECO:0000256" key="9">
    <source>
        <dbReference type="SAM" id="Phobius"/>
    </source>
</evidence>
<dbReference type="InterPro" id="IPR023346">
    <property type="entry name" value="Lysozyme-like_dom_sf"/>
</dbReference>
<evidence type="ECO:0000313" key="13">
    <source>
        <dbReference type="Proteomes" id="UP001597419"/>
    </source>
</evidence>
<keyword evidence="4 12" id="KW-0808">Transferase</keyword>
<dbReference type="GO" id="GO:0016757">
    <property type="term" value="F:glycosyltransferase activity"/>
    <property type="evidence" value="ECO:0007669"/>
    <property type="project" value="UniProtKB-KW"/>
</dbReference>
<dbReference type="Pfam" id="PF00912">
    <property type="entry name" value="Transgly"/>
    <property type="match status" value="1"/>
</dbReference>
<proteinExistence type="predicted"/>
<dbReference type="RefSeq" id="WP_345389170.1">
    <property type="nucleotide sequence ID" value="NZ_BAABHG010000003.1"/>
</dbReference>